<dbReference type="GO" id="GO:0007155">
    <property type="term" value="P:cell adhesion"/>
    <property type="evidence" value="ECO:0007669"/>
    <property type="project" value="UniProtKB-KW"/>
</dbReference>
<evidence type="ECO:0000256" key="2">
    <source>
        <dbReference type="ARBA" id="ARBA00008141"/>
    </source>
</evidence>
<feature type="compositionally biased region" description="Basic and acidic residues" evidence="7">
    <location>
        <begin position="56"/>
        <end position="74"/>
    </location>
</feature>
<comment type="similarity">
    <text evidence="2">Belongs to the ninjurin family.</text>
</comment>
<evidence type="ECO:0000256" key="4">
    <source>
        <dbReference type="ARBA" id="ARBA00022889"/>
    </source>
</evidence>
<evidence type="ECO:0000256" key="3">
    <source>
        <dbReference type="ARBA" id="ARBA00022692"/>
    </source>
</evidence>
<organism evidence="9 10">
    <name type="scientific">Orchesella cincta</name>
    <name type="common">Springtail</name>
    <name type="synonym">Podura cincta</name>
    <dbReference type="NCBI Taxonomy" id="48709"/>
    <lineage>
        <taxon>Eukaryota</taxon>
        <taxon>Metazoa</taxon>
        <taxon>Ecdysozoa</taxon>
        <taxon>Arthropoda</taxon>
        <taxon>Hexapoda</taxon>
        <taxon>Collembola</taxon>
        <taxon>Entomobryomorpha</taxon>
        <taxon>Entomobryoidea</taxon>
        <taxon>Orchesellidae</taxon>
        <taxon>Orchesellinae</taxon>
        <taxon>Orchesella</taxon>
    </lineage>
</organism>
<proteinExistence type="inferred from homology"/>
<dbReference type="STRING" id="48709.A0A1D2N0X8"/>
<feature type="compositionally biased region" description="Low complexity" evidence="7">
    <location>
        <begin position="234"/>
        <end position="243"/>
    </location>
</feature>
<dbReference type="InterPro" id="IPR007007">
    <property type="entry name" value="Ninjurin"/>
</dbReference>
<dbReference type="OrthoDB" id="10662601at2759"/>
<feature type="compositionally biased region" description="Polar residues" evidence="7">
    <location>
        <begin position="215"/>
        <end position="226"/>
    </location>
</feature>
<feature type="transmembrane region" description="Helical" evidence="8">
    <location>
        <begin position="472"/>
        <end position="495"/>
    </location>
</feature>
<evidence type="ECO:0000256" key="5">
    <source>
        <dbReference type="ARBA" id="ARBA00022989"/>
    </source>
</evidence>
<feature type="compositionally biased region" description="Polar residues" evidence="7">
    <location>
        <begin position="244"/>
        <end position="257"/>
    </location>
</feature>
<gene>
    <name evidence="9" type="ORF">Ocin01_07805</name>
</gene>
<evidence type="ECO:0000256" key="6">
    <source>
        <dbReference type="ARBA" id="ARBA00023136"/>
    </source>
</evidence>
<protein>
    <submittedName>
        <fullName evidence="9">Ninjurin-1</fullName>
    </submittedName>
</protein>
<evidence type="ECO:0000313" key="10">
    <source>
        <dbReference type="Proteomes" id="UP000094527"/>
    </source>
</evidence>
<keyword evidence="3 8" id="KW-0812">Transmembrane</keyword>
<keyword evidence="10" id="KW-1185">Reference proteome</keyword>
<dbReference type="GO" id="GO:0042246">
    <property type="term" value="P:tissue regeneration"/>
    <property type="evidence" value="ECO:0007669"/>
    <property type="project" value="InterPro"/>
</dbReference>
<dbReference type="Pfam" id="PF04923">
    <property type="entry name" value="Ninjurin"/>
    <property type="match status" value="1"/>
</dbReference>
<dbReference type="AlphaFoldDB" id="A0A1D2N0X8"/>
<feature type="region of interest" description="Disordered" evidence="7">
    <location>
        <begin position="394"/>
        <end position="432"/>
    </location>
</feature>
<feature type="compositionally biased region" description="Low complexity" evidence="7">
    <location>
        <begin position="142"/>
        <end position="154"/>
    </location>
</feature>
<feature type="compositionally biased region" description="Polar residues" evidence="7">
    <location>
        <begin position="187"/>
        <end position="196"/>
    </location>
</feature>
<comment type="subcellular location">
    <subcellularLocation>
        <location evidence="1">Membrane</location>
        <topology evidence="1">Multi-pass membrane protein</topology>
    </subcellularLocation>
</comment>
<comment type="caution">
    <text evidence="9">The sequence shown here is derived from an EMBL/GenBank/DDBJ whole genome shotgun (WGS) entry which is preliminary data.</text>
</comment>
<sequence length="585" mass="66223">MSRKDMNPQHDLVSKLSASQHPYRKTRREHSGNTAREPKKEPKENIEDVENIEQSPRNERPSRSRSKRSSERNIEAAAPPLESYESLRFTADVVPEPEYFHERFQQENATPTIRLETPSRSPSGRSRSLGHSSRREKLAAKFPSPQRQSPFRQQASINNDSEMNLEFQERDEKVNTRHDSITPIIETRQSNKQWNQKSDDNLRSISISSETIANRESYSEDNVSGDYTSKESYESSSRMSPMTASNRESSELSYKTGSYRQVSPISCRLRSERFENEESEMNLVISQKKSGNDERRLYVPEESSQMLVPDPRDYEQGSSGKSVDVYMNQTNNNLKSGINRHSYESLPFIAATSSNCLRKDRHDVLPLPIEIPDSVSDVEAFRRYLSVRRGAITPDRQNTPFEKRNKSCPSYESVGRRPRRPSVGLSSPQLNQDANRRTASLSHAIMTLALLSASICQLRFLTVYSPAHSYPFLNYFLIFTSIILEVAAGIGYVIVARCSFDDAQSEAIHNYLIFALFIVAISNVVLAAFAFDDHICGDGKRTSGRIPANIQSQEQQINQRDSSAAINAVNAAAANVVELNYIPSE</sequence>
<feature type="compositionally biased region" description="Low complexity" evidence="7">
    <location>
        <begin position="118"/>
        <end position="131"/>
    </location>
</feature>
<dbReference type="Proteomes" id="UP000094527">
    <property type="component" value="Unassembled WGS sequence"/>
</dbReference>
<feature type="compositionally biased region" description="Basic and acidic residues" evidence="7">
    <location>
        <begin position="36"/>
        <end position="46"/>
    </location>
</feature>
<evidence type="ECO:0000313" key="9">
    <source>
        <dbReference type="EMBL" id="ODM98880.1"/>
    </source>
</evidence>
<keyword evidence="4" id="KW-0130">Cell adhesion</keyword>
<dbReference type="EMBL" id="LJIJ01000314">
    <property type="protein sequence ID" value="ODM98880.1"/>
    <property type="molecule type" value="Genomic_DNA"/>
</dbReference>
<feature type="region of interest" description="Disordered" evidence="7">
    <location>
        <begin position="215"/>
        <end position="257"/>
    </location>
</feature>
<keyword evidence="5 8" id="KW-1133">Transmembrane helix</keyword>
<accession>A0A1D2N0X8</accession>
<feature type="region of interest" description="Disordered" evidence="7">
    <location>
        <begin position="1"/>
        <end position="199"/>
    </location>
</feature>
<feature type="transmembrane region" description="Helical" evidence="8">
    <location>
        <begin position="507"/>
        <end position="531"/>
    </location>
</feature>
<reference evidence="9 10" key="1">
    <citation type="journal article" date="2016" name="Genome Biol. Evol.">
        <title>Gene Family Evolution Reflects Adaptation to Soil Environmental Stressors in the Genome of the Collembolan Orchesella cincta.</title>
        <authorList>
            <person name="Faddeeva-Vakhrusheva A."/>
            <person name="Derks M.F."/>
            <person name="Anvar S.Y."/>
            <person name="Agamennone V."/>
            <person name="Suring W."/>
            <person name="Smit S."/>
            <person name="van Straalen N.M."/>
            <person name="Roelofs D."/>
        </authorList>
    </citation>
    <scope>NUCLEOTIDE SEQUENCE [LARGE SCALE GENOMIC DNA]</scope>
    <source>
        <tissue evidence="9">Mixed pool</tissue>
    </source>
</reference>
<keyword evidence="6 8" id="KW-0472">Membrane</keyword>
<dbReference type="PANTHER" id="PTHR12316">
    <property type="entry name" value="NINJURIN-RELATED"/>
    <property type="match status" value="1"/>
</dbReference>
<evidence type="ECO:0000256" key="1">
    <source>
        <dbReference type="ARBA" id="ARBA00004141"/>
    </source>
</evidence>
<evidence type="ECO:0000256" key="8">
    <source>
        <dbReference type="SAM" id="Phobius"/>
    </source>
</evidence>
<feature type="transmembrane region" description="Helical" evidence="8">
    <location>
        <begin position="441"/>
        <end position="460"/>
    </location>
</feature>
<dbReference type="PANTHER" id="PTHR12316:SF17">
    <property type="entry name" value="NINJURIN C, ISOFORM D"/>
    <property type="match status" value="1"/>
</dbReference>
<name>A0A1D2N0X8_ORCCI</name>
<evidence type="ECO:0000256" key="7">
    <source>
        <dbReference type="SAM" id="MobiDB-lite"/>
    </source>
</evidence>
<dbReference type="GO" id="GO:0016020">
    <property type="term" value="C:membrane"/>
    <property type="evidence" value="ECO:0007669"/>
    <property type="project" value="UniProtKB-SubCell"/>
</dbReference>
<feature type="compositionally biased region" description="Basic and acidic residues" evidence="7">
    <location>
        <begin position="167"/>
        <end position="180"/>
    </location>
</feature>